<keyword evidence="2" id="KW-1185">Reference proteome</keyword>
<proteinExistence type="predicted"/>
<name>A0A964E4S1_9PROT</name>
<evidence type="ECO:0000313" key="2">
    <source>
        <dbReference type="Proteomes" id="UP000721844"/>
    </source>
</evidence>
<dbReference type="EMBL" id="JAESVA010000005">
    <property type="protein sequence ID" value="MCB8881776.1"/>
    <property type="molecule type" value="Genomic_DNA"/>
</dbReference>
<sequence length="57" mass="6288">MLKRVGDEIVITEQESTVMASITAILSATRARVRILDGEQTGEEHEIELPHGVLEQS</sequence>
<accession>A0A964E4S1</accession>
<gene>
    <name evidence="1" type="ORF">ACELLULO517_16120</name>
</gene>
<dbReference type="RefSeq" id="WP_227308440.1">
    <property type="nucleotide sequence ID" value="NZ_JAESVA010000005.1"/>
</dbReference>
<comment type="caution">
    <text evidence="1">The sequence shown here is derived from an EMBL/GenBank/DDBJ whole genome shotgun (WGS) entry which is preliminary data.</text>
</comment>
<reference evidence="1 2" key="1">
    <citation type="journal article" date="2021" name="Microorganisms">
        <title>Acidisoma silvae sp. nov. and Acidisomacellulosilytica sp. nov., Two Acidophilic Bacteria Isolated from Decaying Wood, Hydrolyzing Cellulose and Producing Poly-3-hydroxybutyrate.</title>
        <authorList>
            <person name="Mieszkin S."/>
            <person name="Pouder E."/>
            <person name="Uroz S."/>
            <person name="Simon-Colin C."/>
            <person name="Alain K."/>
        </authorList>
    </citation>
    <scope>NUCLEOTIDE SEQUENCE [LARGE SCALE GENOMIC DNA]</scope>
    <source>
        <strain evidence="1 2">HW T5.17</strain>
    </source>
</reference>
<organism evidence="1 2">
    <name type="scientific">Acidisoma cellulosilyticum</name>
    <dbReference type="NCBI Taxonomy" id="2802395"/>
    <lineage>
        <taxon>Bacteria</taxon>
        <taxon>Pseudomonadati</taxon>
        <taxon>Pseudomonadota</taxon>
        <taxon>Alphaproteobacteria</taxon>
        <taxon>Acetobacterales</taxon>
        <taxon>Acidocellaceae</taxon>
        <taxon>Acidisoma</taxon>
    </lineage>
</organism>
<evidence type="ECO:0000313" key="1">
    <source>
        <dbReference type="EMBL" id="MCB8881776.1"/>
    </source>
</evidence>
<protein>
    <submittedName>
        <fullName evidence="1">Uncharacterized protein</fullName>
    </submittedName>
</protein>
<dbReference type="AlphaFoldDB" id="A0A964E4S1"/>
<dbReference type="Proteomes" id="UP000721844">
    <property type="component" value="Unassembled WGS sequence"/>
</dbReference>